<dbReference type="Proteomes" id="UP001210538">
    <property type="component" value="Chromosome"/>
</dbReference>
<organism evidence="4 5">
    <name type="scientific">Enterobacter ludwigii</name>
    <dbReference type="NCBI Taxonomy" id="299767"/>
    <lineage>
        <taxon>Bacteria</taxon>
        <taxon>Pseudomonadati</taxon>
        <taxon>Pseudomonadota</taxon>
        <taxon>Gammaproteobacteria</taxon>
        <taxon>Enterobacterales</taxon>
        <taxon>Enterobacteriaceae</taxon>
        <taxon>Enterobacter</taxon>
        <taxon>Enterobacter cloacae complex</taxon>
    </lineage>
</organism>
<evidence type="ECO:0000259" key="3">
    <source>
        <dbReference type="Pfam" id="PF20454"/>
    </source>
</evidence>
<dbReference type="GO" id="GO:0004519">
    <property type="term" value="F:endonuclease activity"/>
    <property type="evidence" value="ECO:0007669"/>
    <property type="project" value="InterPro"/>
</dbReference>
<keyword evidence="5" id="KW-1185">Reference proteome</keyword>
<dbReference type="EMBL" id="CP116347">
    <property type="protein sequence ID" value="WCE14725.1"/>
    <property type="molecule type" value="Genomic_DNA"/>
</dbReference>
<dbReference type="Pfam" id="PF05876">
    <property type="entry name" value="GpA_ATPase"/>
    <property type="match status" value="1"/>
</dbReference>
<sequence>MDNKKKLTQVLTKVLPVIQPPKIQKTSEWISNGVVKFVDGPNMGLDWVPFSFQREPMDIAQQRSTKKIVLQSCSQLLKTTVLQSIAFNLMANDPCNFAFGSSSESEVKKFKDGKFLPAIETSEVLKPLVTDKNDKNAANNAKQTQMVNGTFVYWLNLNTPGNLRGITCRVVLLDEVSNVGITDEGNPIKLAEARTSTFGDDALVVISSTPLYKDDLINSEYNLSDKRRWFVTHTCGHEYTFEWEQVAFDHKQLENGRSIPDSTTTRLICPHCQEVIDEHTRHQMIDNGRWIATSTDGDPGVVGYQISRMNSPLNTITEMVSKFADALYNFNLQTFYNNELGLPYEDEYQKELDILQLESLREDEFNLHKIPESTLGITIAVDQQLDRLEATVLGFDEKNIYVLSHEFFYGHDCTKIESTAWKDLDQFCRQDFYTVQGRLIPTLAVFVDSSNGNATDTVKRFTARWAKYHPIKGSSSTTGDLFKRSTQAGYELQILNVHDQKNTIRKLLNLMLSTEAENAPVQLRFSSTLPSDYFEQLSAEELKPAGGKLVWRLKKGQKRNEALDCLVYGMIAIVFSQSKLGNQPFKKLREYKSKVQTKTINKAEEPASPPKKPTRNRRTGMGSNWFGK</sequence>
<dbReference type="AlphaFoldDB" id="A0AAX3LEH7"/>
<dbReference type="Pfam" id="PF20454">
    <property type="entry name" value="GpA_nuclease"/>
    <property type="match status" value="1"/>
</dbReference>
<feature type="domain" description="Terminase large subunit GpA endonuclease" evidence="3">
    <location>
        <begin position="302"/>
        <end position="575"/>
    </location>
</feature>
<dbReference type="InterPro" id="IPR046453">
    <property type="entry name" value="GpA_ATPase"/>
</dbReference>
<feature type="domain" description="Phage terminase large subunit GpA ATPase" evidence="2">
    <location>
        <begin position="52"/>
        <end position="290"/>
    </location>
</feature>
<evidence type="ECO:0000256" key="1">
    <source>
        <dbReference type="SAM" id="MobiDB-lite"/>
    </source>
</evidence>
<dbReference type="GO" id="GO:0016887">
    <property type="term" value="F:ATP hydrolysis activity"/>
    <property type="evidence" value="ECO:0007669"/>
    <property type="project" value="InterPro"/>
</dbReference>
<protein>
    <submittedName>
        <fullName evidence="4">Phage terminase large subunit family protein</fullName>
    </submittedName>
</protein>
<name>A0AAX3LEH7_9ENTR</name>
<evidence type="ECO:0000259" key="2">
    <source>
        <dbReference type="Pfam" id="PF05876"/>
    </source>
</evidence>
<dbReference type="InterPro" id="IPR046454">
    <property type="entry name" value="GpA_endonuclease"/>
</dbReference>
<evidence type="ECO:0000313" key="5">
    <source>
        <dbReference type="Proteomes" id="UP001210538"/>
    </source>
</evidence>
<feature type="region of interest" description="Disordered" evidence="1">
    <location>
        <begin position="596"/>
        <end position="628"/>
    </location>
</feature>
<dbReference type="RefSeq" id="WP_271661452.1">
    <property type="nucleotide sequence ID" value="NZ_CP116347.1"/>
</dbReference>
<dbReference type="InterPro" id="IPR027417">
    <property type="entry name" value="P-loop_NTPase"/>
</dbReference>
<reference evidence="4 5" key="1">
    <citation type="submission" date="2023-01" db="EMBL/GenBank/DDBJ databases">
        <title>Genome sequence resource and annotation of Enterobacter ludwigii, an economically important pathogen of seedling wilt with strawberry.</title>
        <authorList>
            <person name="Xie Y."/>
        </authorList>
    </citation>
    <scope>NUCLEOTIDE SEQUENCE [LARGE SCALE GENOMIC DNA]</scope>
    <source>
        <strain evidence="4 5">CM-TZ4</strain>
    </source>
</reference>
<accession>A0AAX3LEH7</accession>
<proteinExistence type="predicted"/>
<dbReference type="Gene3D" id="3.40.50.300">
    <property type="entry name" value="P-loop containing nucleotide triphosphate hydrolases"/>
    <property type="match status" value="1"/>
</dbReference>
<evidence type="ECO:0000313" key="4">
    <source>
        <dbReference type="EMBL" id="WCE14725.1"/>
    </source>
</evidence>
<gene>
    <name evidence="4" type="ORF">PHA72_07630</name>
</gene>